<dbReference type="Proteomes" id="UP001159363">
    <property type="component" value="Chromosome 4"/>
</dbReference>
<evidence type="ECO:0000313" key="3">
    <source>
        <dbReference type="Proteomes" id="UP001159363"/>
    </source>
</evidence>
<gene>
    <name evidence="2" type="ORF">PR048_015230</name>
</gene>
<keyword evidence="3" id="KW-1185">Reference proteome</keyword>
<comment type="caution">
    <text evidence="2">The sequence shown here is derived from an EMBL/GenBank/DDBJ whole genome shotgun (WGS) entry which is preliminary data.</text>
</comment>
<feature type="region of interest" description="Disordered" evidence="1">
    <location>
        <begin position="310"/>
        <end position="335"/>
    </location>
</feature>
<accession>A0ABQ9HGM3</accession>
<feature type="region of interest" description="Disordered" evidence="1">
    <location>
        <begin position="242"/>
        <end position="265"/>
    </location>
</feature>
<evidence type="ECO:0000256" key="1">
    <source>
        <dbReference type="SAM" id="MobiDB-lite"/>
    </source>
</evidence>
<proteinExistence type="predicted"/>
<sequence>MWCLLSSGRWNEKITEDGYVRASTSAILISLRNHEQGGDSPIRLYSECGWLNHLICTVQRYYGNTARLARRSDEAIGVRISVAHCSPPTQANRVRFPAGSLPQVPDDAAGRWVFSGISRFTPPLHSGAAPLTSITLDGFHDLDVKSSPNISTSLRVQVLQSSDGLEPTLPYREPGLKSGVLDRSTNLTIAENVSQPAKSLVDCQPVMKAVQCSVVSGVRRTNRTVVTANNWYRLFTEQRRNVRAGETGDPRENPPTRGIVRHDSHLRKSDAMGIGVWGGGGRQRGNNYPLQHKAKDWRCWHLRLASSSCGEMPASHSPDQHDPASTTRHLKLNNQ</sequence>
<reference evidence="2 3" key="1">
    <citation type="submission" date="2023-02" db="EMBL/GenBank/DDBJ databases">
        <title>LHISI_Scaffold_Assembly.</title>
        <authorList>
            <person name="Stuart O.P."/>
            <person name="Cleave R."/>
            <person name="Magrath M.J.L."/>
            <person name="Mikheyev A.S."/>
        </authorList>
    </citation>
    <scope>NUCLEOTIDE SEQUENCE [LARGE SCALE GENOMIC DNA]</scope>
    <source>
        <strain evidence="2">Daus_M_001</strain>
        <tissue evidence="2">Leg muscle</tissue>
    </source>
</reference>
<feature type="compositionally biased region" description="Basic and acidic residues" evidence="1">
    <location>
        <begin position="246"/>
        <end position="265"/>
    </location>
</feature>
<organism evidence="2 3">
    <name type="scientific">Dryococelus australis</name>
    <dbReference type="NCBI Taxonomy" id="614101"/>
    <lineage>
        <taxon>Eukaryota</taxon>
        <taxon>Metazoa</taxon>
        <taxon>Ecdysozoa</taxon>
        <taxon>Arthropoda</taxon>
        <taxon>Hexapoda</taxon>
        <taxon>Insecta</taxon>
        <taxon>Pterygota</taxon>
        <taxon>Neoptera</taxon>
        <taxon>Polyneoptera</taxon>
        <taxon>Phasmatodea</taxon>
        <taxon>Verophasmatodea</taxon>
        <taxon>Anareolatae</taxon>
        <taxon>Phasmatidae</taxon>
        <taxon>Eurycanthinae</taxon>
        <taxon>Dryococelus</taxon>
    </lineage>
</organism>
<protein>
    <submittedName>
        <fullName evidence="2">Uncharacterized protein</fullName>
    </submittedName>
</protein>
<dbReference type="EMBL" id="JARBHB010000005">
    <property type="protein sequence ID" value="KAJ8883387.1"/>
    <property type="molecule type" value="Genomic_DNA"/>
</dbReference>
<evidence type="ECO:0000313" key="2">
    <source>
        <dbReference type="EMBL" id="KAJ8883387.1"/>
    </source>
</evidence>
<name>A0ABQ9HGM3_9NEOP</name>